<keyword evidence="1" id="KW-1133">Transmembrane helix</keyword>
<sequence>MNSSYLHHSSILPPSLFDSSALQSFSFFLILLGFSLCWGIFINFFLLFPKILKILQPCSQRNYQPLRKKLYFLVFFSFVCLSAGYVFKLIVHPSPLIGLGIFYFLIAFFLHSLLQANQSSPPPFIGLASGVFLLIGEVFYLREVKSFSTFGFLTCLEIICLEILSGSSLIFLLNVVPLVEGQGIRRVLSFSLARLGSLLDIPMALFFLSLLWLSFESSLYTTSPFFLITPWFCILCSLLLLFRIYHQLLAEPRFTGILMRSLGPNHFQFSFRKLPLPSSIKITSFSLPSYVLECWTCWILLLLIAFRGTSLFSSALLPFQEHFVGKTGIFSFSFHPLSPAPFKLQLSSVENNSLSSIQSLVLILNDRSSPFHVIAPSLKKEKEGAYYFSAKNFSHPGNWQIKILTKTKDARAFHTEGSFEIHIPSGWNPNPFPLRPFVVFMLLVISFTILLLFISLYRFSVSFATETKILANDTNGAEIFVNYFGPNVRSKLATFCSALILLGIAFLF</sequence>
<feature type="transmembrane region" description="Helical" evidence="1">
    <location>
        <begin position="123"/>
        <end position="141"/>
    </location>
</feature>
<dbReference type="STRING" id="1202785.A946_01140"/>
<dbReference type="KEGG" id="mkc:kam1_1465"/>
<feature type="transmembrane region" description="Helical" evidence="1">
    <location>
        <begin position="70"/>
        <end position="90"/>
    </location>
</feature>
<keyword evidence="1" id="KW-0472">Membrane</keyword>
<feature type="transmembrane region" description="Helical" evidence="1">
    <location>
        <begin position="96"/>
        <end position="114"/>
    </location>
</feature>
<protein>
    <submittedName>
        <fullName evidence="2">Uncharacterized protein</fullName>
    </submittedName>
</protein>
<name>A0A516TN77_9BACT</name>
<gene>
    <name evidence="2" type="ORF">kam1_1465</name>
</gene>
<evidence type="ECO:0000313" key="2">
    <source>
        <dbReference type="EMBL" id="QDQ42687.1"/>
    </source>
</evidence>
<dbReference type="RefSeq" id="WP_143958332.1">
    <property type="nucleotide sequence ID" value="NZ_CP037899.1"/>
</dbReference>
<dbReference type="AlphaFoldDB" id="A0A516TN77"/>
<dbReference type="EMBL" id="CP037899">
    <property type="protein sequence ID" value="QDQ42687.1"/>
    <property type="molecule type" value="Genomic_DNA"/>
</dbReference>
<organism evidence="2 3">
    <name type="scientific">Methylacidiphilum kamchatkense Kam1</name>
    <dbReference type="NCBI Taxonomy" id="1202785"/>
    <lineage>
        <taxon>Bacteria</taxon>
        <taxon>Pseudomonadati</taxon>
        <taxon>Verrucomicrobiota</taxon>
        <taxon>Methylacidiphilae</taxon>
        <taxon>Methylacidiphilales</taxon>
        <taxon>Methylacidiphilaceae</taxon>
        <taxon>Methylacidiphilum (ex Ratnadevi et al. 2023)</taxon>
    </lineage>
</organism>
<feature type="transmembrane region" description="Helical" evidence="1">
    <location>
        <begin position="225"/>
        <end position="245"/>
    </location>
</feature>
<evidence type="ECO:0000313" key="3">
    <source>
        <dbReference type="Proteomes" id="UP000315925"/>
    </source>
</evidence>
<feature type="transmembrane region" description="Helical" evidence="1">
    <location>
        <begin position="187"/>
        <end position="213"/>
    </location>
</feature>
<evidence type="ECO:0000256" key="1">
    <source>
        <dbReference type="SAM" id="Phobius"/>
    </source>
</evidence>
<feature type="transmembrane region" description="Helical" evidence="1">
    <location>
        <begin position="437"/>
        <end position="459"/>
    </location>
</feature>
<reference evidence="3" key="1">
    <citation type="submission" date="2019-03" db="EMBL/GenBank/DDBJ databases">
        <title>Complete genome of Methylacidiphilum kamchatkense Kam1.</title>
        <authorList>
            <person name="Kruse T."/>
            <person name="Murarilal Ratnadevi C."/>
            <person name="Erikstad H.-A."/>
            <person name="Birkeland N.-K."/>
        </authorList>
    </citation>
    <scope>NUCLEOTIDE SEQUENCE [LARGE SCALE GENOMIC DNA]</scope>
    <source>
        <strain evidence="3">kam1</strain>
    </source>
</reference>
<feature type="transmembrane region" description="Helical" evidence="1">
    <location>
        <begin position="282"/>
        <end position="306"/>
    </location>
</feature>
<feature type="transmembrane region" description="Helical" evidence="1">
    <location>
        <begin position="25"/>
        <end position="49"/>
    </location>
</feature>
<accession>A0A516TN77</accession>
<keyword evidence="1" id="KW-0812">Transmembrane</keyword>
<proteinExistence type="predicted"/>
<dbReference type="Proteomes" id="UP000315925">
    <property type="component" value="Chromosome"/>
</dbReference>
<feature type="transmembrane region" description="Helical" evidence="1">
    <location>
        <begin position="147"/>
        <end position="175"/>
    </location>
</feature>